<proteinExistence type="predicted"/>
<organism evidence="1">
    <name type="scientific">Anguilla anguilla</name>
    <name type="common">European freshwater eel</name>
    <name type="synonym">Muraena anguilla</name>
    <dbReference type="NCBI Taxonomy" id="7936"/>
    <lineage>
        <taxon>Eukaryota</taxon>
        <taxon>Metazoa</taxon>
        <taxon>Chordata</taxon>
        <taxon>Craniata</taxon>
        <taxon>Vertebrata</taxon>
        <taxon>Euteleostomi</taxon>
        <taxon>Actinopterygii</taxon>
        <taxon>Neopterygii</taxon>
        <taxon>Teleostei</taxon>
        <taxon>Anguilliformes</taxon>
        <taxon>Anguillidae</taxon>
        <taxon>Anguilla</taxon>
    </lineage>
</organism>
<evidence type="ECO:0000313" key="1">
    <source>
        <dbReference type="EMBL" id="JAH85140.1"/>
    </source>
</evidence>
<name>A0A0E9W6B5_ANGAN</name>
<reference evidence="1" key="1">
    <citation type="submission" date="2014-11" db="EMBL/GenBank/DDBJ databases">
        <authorList>
            <person name="Amaro Gonzalez C."/>
        </authorList>
    </citation>
    <scope>NUCLEOTIDE SEQUENCE</scope>
</reference>
<dbReference type="EMBL" id="GBXM01023437">
    <property type="protein sequence ID" value="JAH85140.1"/>
    <property type="molecule type" value="Transcribed_RNA"/>
</dbReference>
<sequence>MTRTCTLRLFLNGINLTGN</sequence>
<accession>A0A0E9W6B5</accession>
<dbReference type="AlphaFoldDB" id="A0A0E9W6B5"/>
<protein>
    <submittedName>
        <fullName evidence="1">Uncharacterized protein</fullName>
    </submittedName>
</protein>
<reference evidence="1" key="2">
    <citation type="journal article" date="2015" name="Fish Shellfish Immunol.">
        <title>Early steps in the European eel (Anguilla anguilla)-Vibrio vulnificus interaction in the gills: Role of the RtxA13 toxin.</title>
        <authorList>
            <person name="Callol A."/>
            <person name="Pajuelo D."/>
            <person name="Ebbesson L."/>
            <person name="Teles M."/>
            <person name="MacKenzie S."/>
            <person name="Amaro C."/>
        </authorList>
    </citation>
    <scope>NUCLEOTIDE SEQUENCE</scope>
</reference>